<dbReference type="Proteomes" id="UP000237438">
    <property type="component" value="Unassembled WGS sequence"/>
</dbReference>
<dbReference type="OrthoDB" id="10436952at2759"/>
<evidence type="ECO:0000313" key="1">
    <source>
        <dbReference type="EMBL" id="POS81960.1"/>
    </source>
</evidence>
<reference evidence="1 2" key="1">
    <citation type="submission" date="2017-10" db="EMBL/GenBank/DDBJ databases">
        <title>Development of genomic resources for the powdery mildew, Erysiphe pulchra.</title>
        <authorList>
            <person name="Wadl P.A."/>
            <person name="Mack B.M."/>
            <person name="Moore G."/>
            <person name="Beltz S.B."/>
        </authorList>
    </citation>
    <scope>NUCLEOTIDE SEQUENCE [LARGE SCALE GENOMIC DNA]</scope>
    <source>
        <strain evidence="1">Cflorida</strain>
    </source>
</reference>
<sequence length="87" mass="9988">MPPTRPKRTFTMIDIAKDRARSRLKRKGLSQNLINLETMENDLREKGDDTPDIEMIDEHINKLIAQGLKDSIWANENTNESIPSTPI</sequence>
<accession>A0A2S4PIU1</accession>
<keyword evidence="2" id="KW-1185">Reference proteome</keyword>
<protein>
    <submittedName>
        <fullName evidence="1">Uncharacterized protein</fullName>
    </submittedName>
</protein>
<name>A0A2S4PIU1_9PEZI</name>
<feature type="non-terminal residue" evidence="1">
    <location>
        <position position="87"/>
    </location>
</feature>
<evidence type="ECO:0000313" key="2">
    <source>
        <dbReference type="Proteomes" id="UP000237438"/>
    </source>
</evidence>
<organism evidence="1 2">
    <name type="scientific">Erysiphe pulchra</name>
    <dbReference type="NCBI Taxonomy" id="225359"/>
    <lineage>
        <taxon>Eukaryota</taxon>
        <taxon>Fungi</taxon>
        <taxon>Dikarya</taxon>
        <taxon>Ascomycota</taxon>
        <taxon>Pezizomycotina</taxon>
        <taxon>Leotiomycetes</taxon>
        <taxon>Erysiphales</taxon>
        <taxon>Erysiphaceae</taxon>
        <taxon>Erysiphe</taxon>
    </lineage>
</organism>
<comment type="caution">
    <text evidence="1">The sequence shown here is derived from an EMBL/GenBank/DDBJ whole genome shotgun (WGS) entry which is preliminary data.</text>
</comment>
<proteinExistence type="predicted"/>
<gene>
    <name evidence="1" type="ORF">EPUL_006776</name>
</gene>
<dbReference type="EMBL" id="PEDP01005579">
    <property type="protein sequence ID" value="POS81960.1"/>
    <property type="molecule type" value="Genomic_DNA"/>
</dbReference>
<dbReference type="AlphaFoldDB" id="A0A2S4PIU1"/>